<evidence type="ECO:0000256" key="2">
    <source>
        <dbReference type="ARBA" id="ARBA00005201"/>
    </source>
</evidence>
<dbReference type="GO" id="GO:0008531">
    <property type="term" value="F:riboflavin kinase activity"/>
    <property type="evidence" value="ECO:0007669"/>
    <property type="project" value="UniProtKB-EC"/>
</dbReference>
<dbReference type="Pfam" id="PF01687">
    <property type="entry name" value="Flavokinase"/>
    <property type="match status" value="1"/>
</dbReference>
<dbReference type="EMBL" id="JAVRJZ010000021">
    <property type="protein sequence ID" value="KAK2705218.1"/>
    <property type="molecule type" value="Genomic_DNA"/>
</dbReference>
<evidence type="ECO:0000256" key="14">
    <source>
        <dbReference type="ARBA" id="ARBA00050912"/>
    </source>
</evidence>
<evidence type="ECO:0000256" key="13">
    <source>
        <dbReference type="ARBA" id="ARBA00029789"/>
    </source>
</evidence>
<evidence type="ECO:0000256" key="10">
    <source>
        <dbReference type="ARBA" id="ARBA00022777"/>
    </source>
</evidence>
<reference evidence="18" key="1">
    <citation type="submission" date="2023-07" db="EMBL/GenBank/DDBJ databases">
        <title>Chromosome-level genome assembly of Artemia franciscana.</title>
        <authorList>
            <person name="Jo E."/>
        </authorList>
    </citation>
    <scope>NUCLEOTIDE SEQUENCE</scope>
    <source>
        <tissue evidence="18">Whole body</tissue>
    </source>
</reference>
<evidence type="ECO:0000256" key="8">
    <source>
        <dbReference type="ARBA" id="ARBA00022723"/>
    </source>
</evidence>
<keyword evidence="7" id="KW-0808">Transferase</keyword>
<evidence type="ECO:0000256" key="6">
    <source>
        <dbReference type="ARBA" id="ARBA00022643"/>
    </source>
</evidence>
<protein>
    <recommendedName>
        <fullName evidence="4">Riboflavin kinase</fullName>
        <ecNumber evidence="3">2.7.1.26</ecNumber>
    </recommendedName>
    <alternativeName>
        <fullName evidence="16">ATP:riboflavin 5'-phosphotransferase</fullName>
    </alternativeName>
    <alternativeName>
        <fullName evidence="13">Flavokinase</fullName>
    </alternativeName>
</protein>
<comment type="function">
    <text evidence="15">Catalyzes the phosphorylation of riboflavin (vitamin B2) to form flavin-mononucleotide (FMN), hence rate-limiting enzyme in the synthesis of FAD. Essential for TNF-induced reactive oxygen species (ROS) production. Through its interaction with both TNFRSF1A and CYBA, physically and functionally couples TNFRSF1A to NADPH oxidase. TNF-activation of RFK may enhance the incorporation of FAD in NADPH oxidase, a critical step for the assembly and activation of NADPH oxidase.</text>
</comment>
<evidence type="ECO:0000256" key="3">
    <source>
        <dbReference type="ARBA" id="ARBA00012105"/>
    </source>
</evidence>
<keyword evidence="6" id="KW-0288">FMN</keyword>
<evidence type="ECO:0000313" key="18">
    <source>
        <dbReference type="EMBL" id="KAK2705216.1"/>
    </source>
</evidence>
<evidence type="ECO:0000256" key="1">
    <source>
        <dbReference type="ARBA" id="ARBA00001947"/>
    </source>
</evidence>
<dbReference type="InterPro" id="IPR015865">
    <property type="entry name" value="Riboflavin_kinase_bac/euk"/>
</dbReference>
<dbReference type="EC" id="2.7.1.26" evidence="3"/>
<evidence type="ECO:0000256" key="9">
    <source>
        <dbReference type="ARBA" id="ARBA00022741"/>
    </source>
</evidence>
<dbReference type="FunFam" id="2.40.30.30:FF:000002">
    <property type="entry name" value="Riboflavin kinase, putative"/>
    <property type="match status" value="1"/>
</dbReference>
<dbReference type="Proteomes" id="UP001187531">
    <property type="component" value="Unassembled WGS sequence"/>
</dbReference>
<dbReference type="GO" id="GO:0005739">
    <property type="term" value="C:mitochondrion"/>
    <property type="evidence" value="ECO:0007669"/>
    <property type="project" value="TreeGrafter"/>
</dbReference>
<sequence>MPSSTKIRSLRGLPLFVEGFVVRGYGRGSKQLGIPTANFSEQVIDDLPHSLDTGIYYGWANVDAGEVFKMVMSVGWNPFYKNTKKSMETHILHVFDEDFYGSWLKVAITGYIRPEQTYNSLEELIAAIHNDIKVAGEELEQPEMLKYKSDPFFNAAPDKTAPSIDSINNHKL</sequence>
<dbReference type="SUPFAM" id="SSF82114">
    <property type="entry name" value="Riboflavin kinase-like"/>
    <property type="match status" value="1"/>
</dbReference>
<keyword evidence="19" id="KW-1185">Reference proteome</keyword>
<dbReference type="GO" id="GO:0005524">
    <property type="term" value="F:ATP binding"/>
    <property type="evidence" value="ECO:0007669"/>
    <property type="project" value="UniProtKB-KW"/>
</dbReference>
<comment type="catalytic activity">
    <reaction evidence="14">
        <text>riboflavin + ATP = FMN + ADP + H(+)</text>
        <dbReference type="Rhea" id="RHEA:14357"/>
        <dbReference type="ChEBI" id="CHEBI:15378"/>
        <dbReference type="ChEBI" id="CHEBI:30616"/>
        <dbReference type="ChEBI" id="CHEBI:57986"/>
        <dbReference type="ChEBI" id="CHEBI:58210"/>
        <dbReference type="ChEBI" id="CHEBI:456216"/>
        <dbReference type="EC" id="2.7.1.26"/>
    </reaction>
    <physiologicalReaction direction="left-to-right" evidence="14">
        <dbReference type="Rhea" id="RHEA:14358"/>
    </physiologicalReaction>
</comment>
<name>A0AA88HD04_ARTSF</name>
<evidence type="ECO:0000256" key="16">
    <source>
        <dbReference type="ARBA" id="ARBA00077632"/>
    </source>
</evidence>
<keyword evidence="12" id="KW-0067">ATP-binding</keyword>
<evidence type="ECO:0000256" key="5">
    <source>
        <dbReference type="ARBA" id="ARBA00022630"/>
    </source>
</evidence>
<dbReference type="EMBL" id="JAVRJZ010000021">
    <property type="protein sequence ID" value="KAK2705216.1"/>
    <property type="molecule type" value="Genomic_DNA"/>
</dbReference>
<evidence type="ECO:0000256" key="11">
    <source>
        <dbReference type="ARBA" id="ARBA00022833"/>
    </source>
</evidence>
<keyword evidence="11" id="KW-0862">Zinc</keyword>
<proteinExistence type="predicted"/>
<dbReference type="GO" id="GO:0009231">
    <property type="term" value="P:riboflavin biosynthetic process"/>
    <property type="evidence" value="ECO:0007669"/>
    <property type="project" value="InterPro"/>
</dbReference>
<dbReference type="EMBL" id="JAVRJZ010000021">
    <property type="protein sequence ID" value="KAK2705217.1"/>
    <property type="molecule type" value="Genomic_DNA"/>
</dbReference>
<comment type="caution">
    <text evidence="18">The sequence shown here is derived from an EMBL/GenBank/DDBJ whole genome shotgun (WGS) entry which is preliminary data.</text>
</comment>
<dbReference type="SMART" id="SM00904">
    <property type="entry name" value="Flavokinase"/>
    <property type="match status" value="1"/>
</dbReference>
<feature type="domain" description="Riboflavin kinase" evidence="17">
    <location>
        <begin position="10"/>
        <end position="140"/>
    </location>
</feature>
<gene>
    <name evidence="18" type="ORF">QYM36_017309</name>
</gene>
<dbReference type="Gene3D" id="2.40.30.30">
    <property type="entry name" value="Riboflavin kinase-like"/>
    <property type="match status" value="1"/>
</dbReference>
<evidence type="ECO:0000256" key="12">
    <source>
        <dbReference type="ARBA" id="ARBA00022840"/>
    </source>
</evidence>
<dbReference type="PANTHER" id="PTHR22749">
    <property type="entry name" value="RIBOFLAVIN KINASE/FMN ADENYLYLTRANSFERASE"/>
    <property type="match status" value="1"/>
</dbReference>
<evidence type="ECO:0000259" key="17">
    <source>
        <dbReference type="SMART" id="SM00904"/>
    </source>
</evidence>
<dbReference type="PANTHER" id="PTHR22749:SF6">
    <property type="entry name" value="RIBOFLAVIN KINASE"/>
    <property type="match status" value="1"/>
</dbReference>
<organism evidence="18 19">
    <name type="scientific">Artemia franciscana</name>
    <name type="common">Brine shrimp</name>
    <name type="synonym">Artemia sanfranciscana</name>
    <dbReference type="NCBI Taxonomy" id="6661"/>
    <lineage>
        <taxon>Eukaryota</taxon>
        <taxon>Metazoa</taxon>
        <taxon>Ecdysozoa</taxon>
        <taxon>Arthropoda</taxon>
        <taxon>Crustacea</taxon>
        <taxon>Branchiopoda</taxon>
        <taxon>Anostraca</taxon>
        <taxon>Artemiidae</taxon>
        <taxon>Artemia</taxon>
    </lineage>
</organism>
<comment type="cofactor">
    <cofactor evidence="1">
        <name>Zn(2+)</name>
        <dbReference type="ChEBI" id="CHEBI:29105"/>
    </cofactor>
</comment>
<accession>A0AA88HD04</accession>
<evidence type="ECO:0000256" key="4">
    <source>
        <dbReference type="ARBA" id="ARBA00017394"/>
    </source>
</evidence>
<dbReference type="GO" id="GO:0009398">
    <property type="term" value="P:FMN biosynthetic process"/>
    <property type="evidence" value="ECO:0007669"/>
    <property type="project" value="TreeGrafter"/>
</dbReference>
<dbReference type="AlphaFoldDB" id="A0AA88HD04"/>
<keyword evidence="10" id="KW-0418">Kinase</keyword>
<evidence type="ECO:0000256" key="7">
    <source>
        <dbReference type="ARBA" id="ARBA00022679"/>
    </source>
</evidence>
<dbReference type="InterPro" id="IPR023465">
    <property type="entry name" value="Riboflavin_kinase_dom_sf"/>
</dbReference>
<keyword evidence="9" id="KW-0547">Nucleotide-binding</keyword>
<dbReference type="GO" id="GO:0046872">
    <property type="term" value="F:metal ion binding"/>
    <property type="evidence" value="ECO:0007669"/>
    <property type="project" value="UniProtKB-KW"/>
</dbReference>
<dbReference type="InterPro" id="IPR023468">
    <property type="entry name" value="Riboflavin_kinase"/>
</dbReference>
<evidence type="ECO:0000313" key="19">
    <source>
        <dbReference type="Proteomes" id="UP001187531"/>
    </source>
</evidence>
<evidence type="ECO:0000256" key="15">
    <source>
        <dbReference type="ARBA" id="ARBA00054097"/>
    </source>
</evidence>
<comment type="pathway">
    <text evidence="2">Cofactor biosynthesis; FMN biosynthesis; FMN from riboflavin (ATP route): step 1/1.</text>
</comment>
<keyword evidence="8" id="KW-0479">Metal-binding</keyword>
<keyword evidence="5" id="KW-0285">Flavoprotein</keyword>